<feature type="region of interest" description="Disordered" evidence="1">
    <location>
        <begin position="23"/>
        <end position="63"/>
    </location>
</feature>
<proteinExistence type="predicted"/>
<evidence type="ECO:0000313" key="2">
    <source>
        <dbReference type="EMBL" id="KAK7084205.1"/>
    </source>
</evidence>
<dbReference type="Proteomes" id="UP001381693">
    <property type="component" value="Unassembled WGS sequence"/>
</dbReference>
<evidence type="ECO:0000313" key="3">
    <source>
        <dbReference type="Proteomes" id="UP001381693"/>
    </source>
</evidence>
<gene>
    <name evidence="2" type="ORF">SK128_002797</name>
</gene>
<sequence length="139" mass="16345">MPNQNEEEQVYFEYPERAEAIDNSQEFEEVEELPENREKREVGNLGESIHREKRRANYDSNPNLDVDVNVNIKAPQKDFKANVDVNVNINAGRFLSKYHVARGMPRGTAIENEHPEIYETFHTEPLNLKMDHFERGMRE</sequence>
<accession>A0AAN9AEY5</accession>
<reference evidence="2 3" key="1">
    <citation type="submission" date="2023-11" db="EMBL/GenBank/DDBJ databases">
        <title>Halocaridina rubra genome assembly.</title>
        <authorList>
            <person name="Smith C."/>
        </authorList>
    </citation>
    <scope>NUCLEOTIDE SEQUENCE [LARGE SCALE GENOMIC DNA]</scope>
    <source>
        <strain evidence="2">EP-1</strain>
        <tissue evidence="2">Whole</tissue>
    </source>
</reference>
<keyword evidence="3" id="KW-1185">Reference proteome</keyword>
<dbReference type="EMBL" id="JAXCGZ010002212">
    <property type="protein sequence ID" value="KAK7084205.1"/>
    <property type="molecule type" value="Genomic_DNA"/>
</dbReference>
<evidence type="ECO:0000256" key="1">
    <source>
        <dbReference type="SAM" id="MobiDB-lite"/>
    </source>
</evidence>
<organism evidence="2 3">
    <name type="scientific">Halocaridina rubra</name>
    <name type="common">Hawaiian red shrimp</name>
    <dbReference type="NCBI Taxonomy" id="373956"/>
    <lineage>
        <taxon>Eukaryota</taxon>
        <taxon>Metazoa</taxon>
        <taxon>Ecdysozoa</taxon>
        <taxon>Arthropoda</taxon>
        <taxon>Crustacea</taxon>
        <taxon>Multicrustacea</taxon>
        <taxon>Malacostraca</taxon>
        <taxon>Eumalacostraca</taxon>
        <taxon>Eucarida</taxon>
        <taxon>Decapoda</taxon>
        <taxon>Pleocyemata</taxon>
        <taxon>Caridea</taxon>
        <taxon>Atyoidea</taxon>
        <taxon>Atyidae</taxon>
        <taxon>Halocaridina</taxon>
    </lineage>
</organism>
<dbReference type="AlphaFoldDB" id="A0AAN9AEY5"/>
<name>A0AAN9AEY5_HALRR</name>
<protein>
    <submittedName>
        <fullName evidence="2">Uncharacterized protein</fullName>
    </submittedName>
</protein>
<comment type="caution">
    <text evidence="2">The sequence shown here is derived from an EMBL/GenBank/DDBJ whole genome shotgun (WGS) entry which is preliminary data.</text>
</comment>